<proteinExistence type="predicted"/>
<dbReference type="Proteomes" id="UP000182379">
    <property type="component" value="Unassembled WGS sequence"/>
</dbReference>
<dbReference type="EMBL" id="FNOP01000003">
    <property type="protein sequence ID" value="SDW63601.1"/>
    <property type="molecule type" value="Genomic_DNA"/>
</dbReference>
<comment type="caution">
    <text evidence="1">The sequence shown here is derived from an EMBL/GenBank/DDBJ whole genome shotgun (WGS) entry which is preliminary data.</text>
</comment>
<reference evidence="1 2" key="1">
    <citation type="submission" date="2016-10" db="EMBL/GenBank/DDBJ databases">
        <authorList>
            <person name="Varghese N."/>
            <person name="Submissions S."/>
        </authorList>
    </citation>
    <scope>NUCLEOTIDE SEQUENCE [LARGE SCALE GENOMIC DNA]</scope>
    <source>
        <strain evidence="1 2">WCC6</strain>
    </source>
</reference>
<dbReference type="AlphaFoldDB" id="A0A1H2V5K6"/>
<gene>
    <name evidence="1" type="ORF">SAMN05216495_103163</name>
</gene>
<evidence type="ECO:0000313" key="1">
    <source>
        <dbReference type="EMBL" id="SDW63601.1"/>
    </source>
</evidence>
<organism evidence="1 2">
    <name type="scientific">Acidaminococcus fermentans</name>
    <dbReference type="NCBI Taxonomy" id="905"/>
    <lineage>
        <taxon>Bacteria</taxon>
        <taxon>Bacillati</taxon>
        <taxon>Bacillota</taxon>
        <taxon>Negativicutes</taxon>
        <taxon>Acidaminococcales</taxon>
        <taxon>Acidaminococcaceae</taxon>
        <taxon>Acidaminococcus</taxon>
    </lineage>
</organism>
<evidence type="ECO:0000313" key="2">
    <source>
        <dbReference type="Proteomes" id="UP000182379"/>
    </source>
</evidence>
<name>A0A1H2V5K6_ACIFE</name>
<accession>A0A1H2V5K6</accession>
<sequence length="33" mass="3843">MSNSPFFCQLSTVNGQQLMEINFCKLNLKQHKL</sequence>
<protein>
    <submittedName>
        <fullName evidence="1">Uncharacterized protein</fullName>
    </submittedName>
</protein>